<accession>A0ABV7CZZ1</accession>
<feature type="region of interest" description="Disordered" evidence="1">
    <location>
        <begin position="1"/>
        <end position="22"/>
    </location>
</feature>
<evidence type="ECO:0000313" key="2">
    <source>
        <dbReference type="EMBL" id="MFC3050478.1"/>
    </source>
</evidence>
<protein>
    <submittedName>
        <fullName evidence="2">Uncharacterized protein</fullName>
    </submittedName>
</protein>
<gene>
    <name evidence="2" type="ORF">ACFOKA_01020</name>
</gene>
<evidence type="ECO:0000256" key="1">
    <source>
        <dbReference type="SAM" id="MobiDB-lite"/>
    </source>
</evidence>
<proteinExistence type="predicted"/>
<feature type="region of interest" description="Disordered" evidence="1">
    <location>
        <begin position="78"/>
        <end position="99"/>
    </location>
</feature>
<name>A0ABV7CZZ1_9PROT</name>
<keyword evidence="3" id="KW-1185">Reference proteome</keyword>
<evidence type="ECO:0000313" key="3">
    <source>
        <dbReference type="Proteomes" id="UP001595444"/>
    </source>
</evidence>
<organism evidence="2 3">
    <name type="scientific">Kordiimonas pumila</name>
    <dbReference type="NCBI Taxonomy" id="2161677"/>
    <lineage>
        <taxon>Bacteria</taxon>
        <taxon>Pseudomonadati</taxon>
        <taxon>Pseudomonadota</taxon>
        <taxon>Alphaproteobacteria</taxon>
        <taxon>Kordiimonadales</taxon>
        <taxon>Kordiimonadaceae</taxon>
        <taxon>Kordiimonas</taxon>
    </lineage>
</organism>
<comment type="caution">
    <text evidence="2">The sequence shown here is derived from an EMBL/GenBank/DDBJ whole genome shotgun (WGS) entry which is preliminary data.</text>
</comment>
<reference evidence="3" key="1">
    <citation type="journal article" date="2019" name="Int. J. Syst. Evol. Microbiol.">
        <title>The Global Catalogue of Microorganisms (GCM) 10K type strain sequencing project: providing services to taxonomists for standard genome sequencing and annotation.</title>
        <authorList>
            <consortium name="The Broad Institute Genomics Platform"/>
            <consortium name="The Broad Institute Genome Sequencing Center for Infectious Disease"/>
            <person name="Wu L."/>
            <person name="Ma J."/>
        </authorList>
    </citation>
    <scope>NUCLEOTIDE SEQUENCE [LARGE SCALE GENOMIC DNA]</scope>
    <source>
        <strain evidence="3">KCTC 62164</strain>
    </source>
</reference>
<dbReference type="EMBL" id="JBHRSL010000001">
    <property type="protein sequence ID" value="MFC3050478.1"/>
    <property type="molecule type" value="Genomic_DNA"/>
</dbReference>
<dbReference type="Proteomes" id="UP001595444">
    <property type="component" value="Unassembled WGS sequence"/>
</dbReference>
<sequence>MDISSIQGFGGGRPSSAPLSDNQKTLIAETLSAYNTENLTEEDAQTIVNAFKEAGIKPGKELATELEQYGIDARELGKQAGIEPPADKPAPPPEGGIEKLDKEGLQKLQSIIENYDLTNLSDEEEQELSAALQEAGLIGEDGSLFSVKV</sequence>
<dbReference type="RefSeq" id="WP_194214860.1">
    <property type="nucleotide sequence ID" value="NZ_CP061205.1"/>
</dbReference>